<dbReference type="InterPro" id="IPR000073">
    <property type="entry name" value="AB_hydrolase_1"/>
</dbReference>
<dbReference type="GO" id="GO:0016787">
    <property type="term" value="F:hydrolase activity"/>
    <property type="evidence" value="ECO:0007669"/>
    <property type="project" value="UniProtKB-KW"/>
</dbReference>
<comment type="caution">
    <text evidence="3">The sequence shown here is derived from an EMBL/GenBank/DDBJ whole genome shotgun (WGS) entry which is preliminary data.</text>
</comment>
<organism evidence="3 4">
    <name type="scientific">Streptomyces lonarensis</name>
    <dbReference type="NCBI Taxonomy" id="700599"/>
    <lineage>
        <taxon>Bacteria</taxon>
        <taxon>Bacillati</taxon>
        <taxon>Actinomycetota</taxon>
        <taxon>Actinomycetes</taxon>
        <taxon>Kitasatosporales</taxon>
        <taxon>Streptomycetaceae</taxon>
        <taxon>Streptomyces</taxon>
    </lineage>
</organism>
<evidence type="ECO:0000313" key="3">
    <source>
        <dbReference type="EMBL" id="NJQ07965.1"/>
    </source>
</evidence>
<gene>
    <name evidence="3" type="ORF">HCN56_20855</name>
</gene>
<protein>
    <submittedName>
        <fullName evidence="3">Alpha/beta hydrolase</fullName>
    </submittedName>
</protein>
<sequence>MSGWACPCLPLHRARPPRTPCPARGDRPDERGRSVEPHPPVVHRRPDQPRGAVLLLHGGRETGPEAPPFWNLPGQRMRPFARALRRGLPDTVVAGVRYRHRGWNPPRADAARDAVAALDSLVAEFGDLPVVLVGHSMGGRAALWAAGHHAVRGVVGLAAWLPPEDPVEQVADRRIVMLHSDRDRMTDPRGSWLAVARARRAGGRACGVCIPGSDHAMLRRAALWHALTVQVVGGLLDPAVMPPEIAAELATDADGGPAPGPHRIGYEPIAVPGG</sequence>
<feature type="domain" description="AB hydrolase-1" evidence="2">
    <location>
        <begin position="53"/>
        <end position="249"/>
    </location>
</feature>
<keyword evidence="4" id="KW-1185">Reference proteome</keyword>
<dbReference type="Pfam" id="PF12697">
    <property type="entry name" value="Abhydrolase_6"/>
    <property type="match status" value="1"/>
</dbReference>
<evidence type="ECO:0000259" key="2">
    <source>
        <dbReference type="Pfam" id="PF12697"/>
    </source>
</evidence>
<feature type="compositionally biased region" description="Basic and acidic residues" evidence="1">
    <location>
        <begin position="24"/>
        <end position="36"/>
    </location>
</feature>
<dbReference type="InterPro" id="IPR029058">
    <property type="entry name" value="AB_hydrolase_fold"/>
</dbReference>
<accession>A0A7X6I0X4</accession>
<dbReference type="Gene3D" id="3.40.50.1820">
    <property type="entry name" value="alpha/beta hydrolase"/>
    <property type="match status" value="1"/>
</dbReference>
<dbReference type="AlphaFoldDB" id="A0A7X6I0X4"/>
<dbReference type="SUPFAM" id="SSF53474">
    <property type="entry name" value="alpha/beta-Hydrolases"/>
    <property type="match status" value="1"/>
</dbReference>
<keyword evidence="3" id="KW-0378">Hydrolase</keyword>
<evidence type="ECO:0000313" key="4">
    <source>
        <dbReference type="Proteomes" id="UP000578686"/>
    </source>
</evidence>
<dbReference type="EMBL" id="JAAVJD010000221">
    <property type="protein sequence ID" value="NJQ07965.1"/>
    <property type="molecule type" value="Genomic_DNA"/>
</dbReference>
<evidence type="ECO:0000256" key="1">
    <source>
        <dbReference type="SAM" id="MobiDB-lite"/>
    </source>
</evidence>
<proteinExistence type="predicted"/>
<name>A0A7X6I0X4_9ACTN</name>
<dbReference type="Proteomes" id="UP000578686">
    <property type="component" value="Unassembled WGS sequence"/>
</dbReference>
<reference evidence="3 4" key="1">
    <citation type="submission" date="2020-03" db="EMBL/GenBank/DDBJ databases">
        <title>Draft genome of Streptomyces sp. ventii, isolated from the Axial Seamount in the Pacific Ocean, and resequencing of the two type strains Streptomyces lonarensis strain NCL 716 and Streptomyces bohaiensis strain 11A07.</title>
        <authorList>
            <person name="Loughran R.M."/>
            <person name="Pfannmuller K.M."/>
            <person name="Wasson B.J."/>
            <person name="Deadmond M.C."/>
            <person name="Paddock B.E."/>
            <person name="Koyack M.J."/>
            <person name="Gallegos D.A."/>
            <person name="Mitchell E.A."/>
            <person name="Ushijima B."/>
            <person name="Saw J.H."/>
            <person name="Mcphail K.L."/>
            <person name="Videau P."/>
        </authorList>
    </citation>
    <scope>NUCLEOTIDE SEQUENCE [LARGE SCALE GENOMIC DNA]</scope>
    <source>
        <strain evidence="3 4">NCL716</strain>
    </source>
</reference>
<feature type="region of interest" description="Disordered" evidence="1">
    <location>
        <begin position="15"/>
        <end position="49"/>
    </location>
</feature>